<dbReference type="InterPro" id="IPR016919">
    <property type="entry name" value="UCP029416_PTP"/>
</dbReference>
<reference evidence="1 2" key="1">
    <citation type="submission" date="2016-06" db="EMBL/GenBank/DDBJ databases">
        <title>Draft genome of Moraxella lacunata CCUG 57757A.</title>
        <authorList>
            <person name="Salva-Serra F."/>
            <person name="Engstrom-Jakobsson H."/>
            <person name="Thorell K."/>
            <person name="Gonzales-Siles L."/>
            <person name="Karlsson R."/>
            <person name="Boulund F."/>
            <person name="Engstrand L."/>
            <person name="Kristiansson E."/>
            <person name="Moore E."/>
        </authorList>
    </citation>
    <scope>NUCLEOTIDE SEQUENCE [LARGE SCALE GENOMIC DNA]</scope>
    <source>
        <strain evidence="1 2">CCUG 57757A</strain>
    </source>
</reference>
<dbReference type="Gene3D" id="3.40.50.2300">
    <property type="match status" value="2"/>
</dbReference>
<name>A0A1B8Q3Q4_MORLA</name>
<dbReference type="InterPro" id="IPR036196">
    <property type="entry name" value="Ptyr_pPase_sf"/>
</dbReference>
<dbReference type="Proteomes" id="UP000092607">
    <property type="component" value="Unassembled WGS sequence"/>
</dbReference>
<dbReference type="AlphaFoldDB" id="A0A1B8Q3Q4"/>
<dbReference type="SUPFAM" id="SSF52788">
    <property type="entry name" value="Phosphotyrosine protein phosphatases I"/>
    <property type="match status" value="1"/>
</dbReference>
<sequence length="112" mass="12770">MNFLFICSKNQWRSPTAERIFDSHISIHTRSAGTSRNARHSVNHADIEWADLIFVMEHKHKKHLAQHFGNQLSAKTVIVLDISDDYGYMDDELIEILTSSVSPYLPSSDPST</sequence>
<gene>
    <name evidence="1" type="ORF">A9309_05300</name>
</gene>
<accession>A0A1B8Q3Q4</accession>
<organism evidence="1 2">
    <name type="scientific">Moraxella lacunata</name>
    <dbReference type="NCBI Taxonomy" id="477"/>
    <lineage>
        <taxon>Bacteria</taxon>
        <taxon>Pseudomonadati</taxon>
        <taxon>Pseudomonadota</taxon>
        <taxon>Gammaproteobacteria</taxon>
        <taxon>Moraxellales</taxon>
        <taxon>Moraxellaceae</taxon>
        <taxon>Moraxella</taxon>
    </lineage>
</organism>
<evidence type="ECO:0000313" key="2">
    <source>
        <dbReference type="Proteomes" id="UP000092607"/>
    </source>
</evidence>
<evidence type="ECO:0000313" key="1">
    <source>
        <dbReference type="EMBL" id="OBX63955.1"/>
    </source>
</evidence>
<comment type="caution">
    <text evidence="1">The sequence shown here is derived from an EMBL/GenBank/DDBJ whole genome shotgun (WGS) entry which is preliminary data.</text>
</comment>
<dbReference type="RefSeq" id="WP_065256081.1">
    <property type="nucleotide sequence ID" value="NZ_JARDJM010000024.1"/>
</dbReference>
<protein>
    <submittedName>
        <fullName evidence="1">Protein tyrosine phosphatase</fullName>
    </submittedName>
</protein>
<dbReference type="OrthoDB" id="7210484at2"/>
<dbReference type="PIRSF" id="PIRSF029416">
    <property type="entry name" value="UCP029416_PTP"/>
    <property type="match status" value="1"/>
</dbReference>
<dbReference type="EMBL" id="LZMS01000047">
    <property type="protein sequence ID" value="OBX63955.1"/>
    <property type="molecule type" value="Genomic_DNA"/>
</dbReference>
<proteinExistence type="predicted"/>